<dbReference type="SUPFAM" id="SSF53335">
    <property type="entry name" value="S-adenosyl-L-methionine-dependent methyltransferases"/>
    <property type="match status" value="1"/>
</dbReference>
<keyword evidence="5" id="KW-0949">S-adenosyl-L-methionine</keyword>
<comment type="similarity">
    <text evidence="1">Belongs to the N(4)/N(6)-methyltransferase family.</text>
</comment>
<sequence length="284" mass="33272">MIKSPLRYPGGKSKAIKQISKLIPKFKEFREPFVGGGSVYVYLKQKHPHKTFWINDIYNALFHFWSECRDHPEQLIQQIWDWKKEYQEGKPLHRFLKENINTFDPLKKAAAFFVFNRITFSGTSESGGFSNGAFEKRFTHSSIDRVELLSSLLPGTKITNEDYSHLLNKPGKDVFVFLDPPYYSATKSALYGKNGNLHKGFNHAGFAENMKQTNHKWLITYDDSEYIRDLFSFANIRTWNITYGMRNVTKKSKQQEQELFIANYDIEETLQKQLTLFPTEFTFD</sequence>
<dbReference type="InterPro" id="IPR012327">
    <property type="entry name" value="MeTrfase_D12"/>
</dbReference>
<name>A0A3B1E0M5_9ZZZZ</name>
<dbReference type="PANTHER" id="PTHR30481">
    <property type="entry name" value="DNA ADENINE METHYLASE"/>
    <property type="match status" value="1"/>
</dbReference>
<evidence type="ECO:0000313" key="7">
    <source>
        <dbReference type="EMBL" id="VAX41720.1"/>
    </source>
</evidence>
<dbReference type="InterPro" id="IPR023095">
    <property type="entry name" value="Ade_MeTrfase_dom_2"/>
</dbReference>
<protein>
    <recommendedName>
        <fullName evidence="2">site-specific DNA-methyltransferase (adenine-specific)</fullName>
        <ecNumber evidence="2">2.1.1.72</ecNumber>
    </recommendedName>
</protein>
<dbReference type="GO" id="GO:0032259">
    <property type="term" value="P:methylation"/>
    <property type="evidence" value="ECO:0007669"/>
    <property type="project" value="UniProtKB-KW"/>
</dbReference>
<comment type="catalytic activity">
    <reaction evidence="6">
        <text>a 2'-deoxyadenosine in DNA + S-adenosyl-L-methionine = an N(6)-methyl-2'-deoxyadenosine in DNA + S-adenosyl-L-homocysteine + H(+)</text>
        <dbReference type="Rhea" id="RHEA:15197"/>
        <dbReference type="Rhea" id="RHEA-COMP:12418"/>
        <dbReference type="Rhea" id="RHEA-COMP:12419"/>
        <dbReference type="ChEBI" id="CHEBI:15378"/>
        <dbReference type="ChEBI" id="CHEBI:57856"/>
        <dbReference type="ChEBI" id="CHEBI:59789"/>
        <dbReference type="ChEBI" id="CHEBI:90615"/>
        <dbReference type="ChEBI" id="CHEBI:90616"/>
        <dbReference type="EC" id="2.1.1.72"/>
    </reaction>
</comment>
<dbReference type="EC" id="2.1.1.72" evidence="2"/>
<reference evidence="7" key="1">
    <citation type="submission" date="2018-06" db="EMBL/GenBank/DDBJ databases">
        <authorList>
            <person name="Zhirakovskaya E."/>
        </authorList>
    </citation>
    <scope>NUCLEOTIDE SEQUENCE</scope>
</reference>
<evidence type="ECO:0000256" key="5">
    <source>
        <dbReference type="ARBA" id="ARBA00022691"/>
    </source>
</evidence>
<accession>A0A3B1E0M5</accession>
<dbReference type="GO" id="GO:1904047">
    <property type="term" value="F:S-adenosyl-L-methionine binding"/>
    <property type="evidence" value="ECO:0007669"/>
    <property type="project" value="TreeGrafter"/>
</dbReference>
<evidence type="ECO:0000256" key="6">
    <source>
        <dbReference type="ARBA" id="ARBA00047942"/>
    </source>
</evidence>
<dbReference type="PIRSF" id="PIRSF000398">
    <property type="entry name" value="M_m6A_EcoRV"/>
    <property type="match status" value="1"/>
</dbReference>
<dbReference type="Pfam" id="PF02086">
    <property type="entry name" value="MethyltransfD12"/>
    <property type="match status" value="1"/>
</dbReference>
<gene>
    <name evidence="7" type="ORF">MNBD_PLANCTO02-2494</name>
</gene>
<dbReference type="InterPro" id="IPR012263">
    <property type="entry name" value="M_m6A_EcoRV"/>
</dbReference>
<evidence type="ECO:0000256" key="1">
    <source>
        <dbReference type="ARBA" id="ARBA00006594"/>
    </source>
</evidence>
<keyword evidence="3 7" id="KW-0489">Methyltransferase</keyword>
<evidence type="ECO:0000256" key="2">
    <source>
        <dbReference type="ARBA" id="ARBA00011900"/>
    </source>
</evidence>
<dbReference type="Gene3D" id="1.10.1020.10">
    <property type="entry name" value="Adenine-specific Methyltransferase, Domain 2"/>
    <property type="match status" value="1"/>
</dbReference>
<keyword evidence="4 7" id="KW-0808">Transferase</keyword>
<organism evidence="7">
    <name type="scientific">hydrothermal vent metagenome</name>
    <dbReference type="NCBI Taxonomy" id="652676"/>
    <lineage>
        <taxon>unclassified sequences</taxon>
        <taxon>metagenomes</taxon>
        <taxon>ecological metagenomes</taxon>
    </lineage>
</organism>
<evidence type="ECO:0000256" key="4">
    <source>
        <dbReference type="ARBA" id="ARBA00022679"/>
    </source>
</evidence>
<dbReference type="Gene3D" id="3.40.50.150">
    <property type="entry name" value="Vaccinia Virus protein VP39"/>
    <property type="match status" value="1"/>
</dbReference>
<dbReference type="PRINTS" id="PR00505">
    <property type="entry name" value="D12N6MTFRASE"/>
</dbReference>
<dbReference type="GO" id="GO:0009007">
    <property type="term" value="F:site-specific DNA-methyltransferase (adenine-specific) activity"/>
    <property type="evidence" value="ECO:0007669"/>
    <property type="project" value="UniProtKB-EC"/>
</dbReference>
<dbReference type="AlphaFoldDB" id="A0A3B1E0M5"/>
<evidence type="ECO:0000256" key="3">
    <source>
        <dbReference type="ARBA" id="ARBA00022603"/>
    </source>
</evidence>
<proteinExistence type="inferred from homology"/>
<dbReference type="GO" id="GO:0043565">
    <property type="term" value="F:sequence-specific DNA binding"/>
    <property type="evidence" value="ECO:0007669"/>
    <property type="project" value="TreeGrafter"/>
</dbReference>
<dbReference type="InterPro" id="IPR029063">
    <property type="entry name" value="SAM-dependent_MTases_sf"/>
</dbReference>
<dbReference type="EMBL" id="UOGL01000582">
    <property type="protein sequence ID" value="VAX41720.1"/>
    <property type="molecule type" value="Genomic_DNA"/>
</dbReference>
<dbReference type="GO" id="GO:0006298">
    <property type="term" value="P:mismatch repair"/>
    <property type="evidence" value="ECO:0007669"/>
    <property type="project" value="TreeGrafter"/>
</dbReference>
<dbReference type="GO" id="GO:0009307">
    <property type="term" value="P:DNA restriction-modification system"/>
    <property type="evidence" value="ECO:0007669"/>
    <property type="project" value="InterPro"/>
</dbReference>
<dbReference type="PANTHER" id="PTHR30481:SF2">
    <property type="entry name" value="SITE-SPECIFIC DNA-METHYLTRANSFERASE (ADENINE-SPECIFIC)"/>
    <property type="match status" value="1"/>
</dbReference>